<name>V9VP57_9RHOB</name>
<proteinExistence type="predicted"/>
<dbReference type="Pfam" id="PF03891">
    <property type="entry name" value="DUF333"/>
    <property type="match status" value="1"/>
</dbReference>
<keyword evidence="1" id="KW-0732">Signal</keyword>
<dbReference type="PROSITE" id="PS51257">
    <property type="entry name" value="PROKAR_LIPOPROTEIN"/>
    <property type="match status" value="1"/>
</dbReference>
<sequence length="87" mass="9457">MRYVTREFPMLKSMKFAALAVAGAAALSACAQQEEEVVYSSPEEAYCLQTGGSYVLRSGKAGTIGVCILPDGRERDARAYYRENNPA</sequence>
<accession>V9VP57</accession>
<dbReference type="Proteomes" id="UP000018780">
    <property type="component" value="Chromosome"/>
</dbReference>
<dbReference type="PATRIC" id="fig|999552.6.peg.522"/>
<reference evidence="2 3" key="1">
    <citation type="submission" date="2013-09" db="EMBL/GenBank/DDBJ databases">
        <authorList>
            <consortium name="DOE Joint Genome Institute"/>
            <person name="Klenk H.-P."/>
            <person name="Huntemann M."/>
            <person name="Han J."/>
            <person name="Chen A."/>
            <person name="Kyrpides N."/>
            <person name="Mavromatis K."/>
            <person name="Markowitz V."/>
            <person name="Palaniappan K."/>
            <person name="Ivanova N."/>
            <person name="Schaumberg A."/>
            <person name="Pati A."/>
            <person name="Liolios K."/>
            <person name="Nordberg H.P."/>
            <person name="Cantor M.N."/>
            <person name="Hua S.X."/>
            <person name="Woyke T."/>
        </authorList>
    </citation>
    <scope>NUCLEOTIDE SEQUENCE [LARGE SCALE GENOMIC DNA]</scope>
    <source>
        <strain evidence="2 3">DSM 14336</strain>
    </source>
</reference>
<evidence type="ECO:0000313" key="3">
    <source>
        <dbReference type="Proteomes" id="UP000018780"/>
    </source>
</evidence>
<feature type="signal peptide" evidence="1">
    <location>
        <begin position="1"/>
        <end position="31"/>
    </location>
</feature>
<dbReference type="InterPro" id="IPR005590">
    <property type="entry name" value="DUF333"/>
</dbReference>
<dbReference type="EMBL" id="CP006773">
    <property type="protein sequence ID" value="AHC99757.1"/>
    <property type="molecule type" value="Genomic_DNA"/>
</dbReference>
<keyword evidence="3" id="KW-1185">Reference proteome</keyword>
<feature type="chain" id="PRO_5004782820" evidence="1">
    <location>
        <begin position="32"/>
        <end position="87"/>
    </location>
</feature>
<evidence type="ECO:0000256" key="1">
    <source>
        <dbReference type="SAM" id="SignalP"/>
    </source>
</evidence>
<dbReference type="KEGG" id="lmd:METH_02625"/>
<dbReference type="HOGENOM" id="CLU_155318_1_1_5"/>
<organism evidence="2 3">
    <name type="scientific">Leisingera methylohalidivorans DSM 14336</name>
    <dbReference type="NCBI Taxonomy" id="999552"/>
    <lineage>
        <taxon>Bacteria</taxon>
        <taxon>Pseudomonadati</taxon>
        <taxon>Pseudomonadota</taxon>
        <taxon>Alphaproteobacteria</taxon>
        <taxon>Rhodobacterales</taxon>
        <taxon>Roseobacteraceae</taxon>
        <taxon>Leisingera</taxon>
    </lineage>
</organism>
<gene>
    <name evidence="2" type="ORF">METH_02625</name>
</gene>
<evidence type="ECO:0000313" key="2">
    <source>
        <dbReference type="EMBL" id="AHC99757.1"/>
    </source>
</evidence>
<dbReference type="STRING" id="999552.METH_02625"/>
<dbReference type="AlphaFoldDB" id="V9VP57"/>
<protein>
    <submittedName>
        <fullName evidence="2">Hemolysin</fullName>
    </submittedName>
</protein>